<accession>A0A8D8SPB4</accession>
<feature type="compositionally biased region" description="Polar residues" evidence="1">
    <location>
        <begin position="56"/>
        <end position="65"/>
    </location>
</feature>
<dbReference type="EMBL" id="HBUF01222250">
    <property type="protein sequence ID" value="CAG6669920.1"/>
    <property type="molecule type" value="Transcribed_RNA"/>
</dbReference>
<proteinExistence type="predicted"/>
<feature type="region of interest" description="Disordered" evidence="1">
    <location>
        <begin position="31"/>
        <end position="70"/>
    </location>
</feature>
<dbReference type="EMBL" id="HBUF01222249">
    <property type="protein sequence ID" value="CAG6669916.1"/>
    <property type="molecule type" value="Transcribed_RNA"/>
</dbReference>
<evidence type="ECO:0000256" key="1">
    <source>
        <dbReference type="SAM" id="MobiDB-lite"/>
    </source>
</evidence>
<protein>
    <submittedName>
        <fullName evidence="2">Uncharacterized protein</fullName>
    </submittedName>
</protein>
<dbReference type="EMBL" id="HBUF01222247">
    <property type="protein sequence ID" value="CAG6669908.1"/>
    <property type="molecule type" value="Transcribed_RNA"/>
</dbReference>
<name>A0A8D8SPB4_9HEMI</name>
<dbReference type="AlphaFoldDB" id="A0A8D8SPB4"/>
<organism evidence="2">
    <name type="scientific">Cacopsylla melanoneura</name>
    <dbReference type="NCBI Taxonomy" id="428564"/>
    <lineage>
        <taxon>Eukaryota</taxon>
        <taxon>Metazoa</taxon>
        <taxon>Ecdysozoa</taxon>
        <taxon>Arthropoda</taxon>
        <taxon>Hexapoda</taxon>
        <taxon>Insecta</taxon>
        <taxon>Pterygota</taxon>
        <taxon>Neoptera</taxon>
        <taxon>Paraneoptera</taxon>
        <taxon>Hemiptera</taxon>
        <taxon>Sternorrhyncha</taxon>
        <taxon>Psylloidea</taxon>
        <taxon>Psyllidae</taxon>
        <taxon>Psyllinae</taxon>
        <taxon>Cacopsylla</taxon>
    </lineage>
</organism>
<dbReference type="EMBL" id="HBUF01222248">
    <property type="protein sequence ID" value="CAG6669912.1"/>
    <property type="molecule type" value="Transcribed_RNA"/>
</dbReference>
<sequence>MIDSEQTHSNCFPWWLNILLRRKFSTSQKHSTLSTPLQTHQEDCRPTETSPPDILNSASQHSHWPNGTVEDRNKVPKFEAKCLALHKEVFFDHSKNFSSKFAIFHWTSCSDYVDID</sequence>
<reference evidence="2" key="1">
    <citation type="submission" date="2021-05" db="EMBL/GenBank/DDBJ databases">
        <authorList>
            <person name="Alioto T."/>
            <person name="Alioto T."/>
            <person name="Gomez Garrido J."/>
        </authorList>
    </citation>
    <scope>NUCLEOTIDE SEQUENCE</scope>
</reference>
<evidence type="ECO:0000313" key="2">
    <source>
        <dbReference type="EMBL" id="CAG6669912.1"/>
    </source>
</evidence>